<gene>
    <name evidence="2" type="ORF">C882_1592</name>
</gene>
<dbReference type="EMBL" id="ANHY01000002">
    <property type="protein sequence ID" value="EKV32754.1"/>
    <property type="molecule type" value="Genomic_DNA"/>
</dbReference>
<dbReference type="STRING" id="1238182.C882_1592"/>
<keyword evidence="1" id="KW-1133">Transmembrane helix</keyword>
<keyword evidence="1" id="KW-0472">Membrane</keyword>
<name>K9H6S5_9PROT</name>
<dbReference type="Proteomes" id="UP000009881">
    <property type="component" value="Unassembled WGS sequence"/>
</dbReference>
<organism evidence="2 3">
    <name type="scientific">Caenispirillum salinarum AK4</name>
    <dbReference type="NCBI Taxonomy" id="1238182"/>
    <lineage>
        <taxon>Bacteria</taxon>
        <taxon>Pseudomonadati</taxon>
        <taxon>Pseudomonadota</taxon>
        <taxon>Alphaproteobacteria</taxon>
        <taxon>Rhodospirillales</taxon>
        <taxon>Novispirillaceae</taxon>
        <taxon>Caenispirillum</taxon>
    </lineage>
</organism>
<comment type="caution">
    <text evidence="2">The sequence shown here is derived from an EMBL/GenBank/DDBJ whole genome shotgun (WGS) entry which is preliminary data.</text>
</comment>
<evidence type="ECO:0000313" key="3">
    <source>
        <dbReference type="Proteomes" id="UP000009881"/>
    </source>
</evidence>
<dbReference type="OrthoDB" id="9996402at2"/>
<reference evidence="2 3" key="1">
    <citation type="journal article" date="2013" name="Genome Announc.">
        <title>Draft Genome Sequence of an Alphaproteobacterium, Caenispirillum salinarum AK4(T), Isolated from a Solar Saltern.</title>
        <authorList>
            <person name="Khatri I."/>
            <person name="Singh A."/>
            <person name="Korpole S."/>
            <person name="Pinnaka A.K."/>
            <person name="Subramanian S."/>
        </authorList>
    </citation>
    <scope>NUCLEOTIDE SEQUENCE [LARGE SCALE GENOMIC DNA]</scope>
    <source>
        <strain evidence="2 3">AK4</strain>
    </source>
</reference>
<protein>
    <submittedName>
        <fullName evidence="2">Uncharacterized protein</fullName>
    </submittedName>
</protein>
<proteinExistence type="predicted"/>
<feature type="transmembrane region" description="Helical" evidence="1">
    <location>
        <begin position="6"/>
        <end position="29"/>
    </location>
</feature>
<keyword evidence="3" id="KW-1185">Reference proteome</keyword>
<dbReference type="AlphaFoldDB" id="K9H6S5"/>
<evidence type="ECO:0000256" key="1">
    <source>
        <dbReference type="SAM" id="Phobius"/>
    </source>
</evidence>
<sequence>METGILILAMGAVAFVMYWVVMNDGAPSIRDQKGLLRMMPPKDEAAREEAAARERAATVKRRFDA</sequence>
<evidence type="ECO:0000313" key="2">
    <source>
        <dbReference type="EMBL" id="EKV32754.1"/>
    </source>
</evidence>
<keyword evidence="1" id="KW-0812">Transmembrane</keyword>
<dbReference type="RefSeq" id="WP_009538581.1">
    <property type="nucleotide sequence ID" value="NZ_ANHY01000002.1"/>
</dbReference>
<accession>K9H6S5</accession>